<protein>
    <submittedName>
        <fullName evidence="3">Uncharacterized protein</fullName>
    </submittedName>
</protein>
<dbReference type="STRING" id="1143323.M787_003310"/>
<accession>A0A173DZK9</accession>
<evidence type="ECO:0000256" key="1">
    <source>
        <dbReference type="SAM" id="MobiDB-lite"/>
    </source>
</evidence>
<organism evidence="3 4">
    <name type="scientific">Chlamydia gallinacea 08-1274/3</name>
    <dbReference type="NCBI Taxonomy" id="1143323"/>
    <lineage>
        <taxon>Bacteria</taxon>
        <taxon>Pseudomonadati</taxon>
        <taxon>Chlamydiota</taxon>
        <taxon>Chlamydiia</taxon>
        <taxon>Chlamydiales</taxon>
        <taxon>Chlamydiaceae</taxon>
        <taxon>Chlamydia/Chlamydophila group</taxon>
        <taxon>Chlamydia</taxon>
    </lineage>
</organism>
<proteinExistence type="predicted"/>
<dbReference type="AlphaFoldDB" id="A0A173DZK9"/>
<feature type="transmembrane region" description="Helical" evidence="2">
    <location>
        <begin position="71"/>
        <end position="91"/>
    </location>
</feature>
<sequence>MSKVLSSTLSGPNPKSQTMYGRLPKPSNPLERLISLPDRYPCMRYVYDITIIAIAIIAIVSILIVSQGQGLLLFGLIPGFVLSTLGLAMLISDAASTSKAQKIADTLTAIFLPFILLGMASLLLATASVASGGSILIVANPLFSMGVMTIGLSLISLHKVTFQHFKTEALIKEQKKISQFTDQSSTPLGPSKQYLSDEKLLTTERKSPASIKSQQTHQAQQARLAARQKRIRHSSQGNIVLHKKNSIHTLLSNGYEPDFSSDIDSPSQEEEVIGVPNFTPPSLPHESCSNSNLSLIIAPLGNVSSPLIKSRKLGQENSPLLRKVNRTESSKHSGREKHKREDEQSSPEEEKHRKKKSKRRKK</sequence>
<feature type="compositionally biased region" description="Basic and acidic residues" evidence="1">
    <location>
        <begin position="325"/>
        <end position="351"/>
    </location>
</feature>
<feature type="transmembrane region" description="Helical" evidence="2">
    <location>
        <begin position="45"/>
        <end position="65"/>
    </location>
</feature>
<name>A0A173DZK9_9CHLA</name>
<dbReference type="Pfam" id="PF17461">
    <property type="entry name" value="DUF5423"/>
    <property type="match status" value="1"/>
</dbReference>
<dbReference type="EMBL" id="CP015840">
    <property type="protein sequence ID" value="ANG66337.1"/>
    <property type="molecule type" value="Genomic_DNA"/>
</dbReference>
<feature type="compositionally biased region" description="Basic residues" evidence="1">
    <location>
        <begin position="352"/>
        <end position="362"/>
    </location>
</feature>
<keyword evidence="2" id="KW-1133">Transmembrane helix</keyword>
<evidence type="ECO:0000313" key="3">
    <source>
        <dbReference type="EMBL" id="ANG66337.1"/>
    </source>
</evidence>
<evidence type="ECO:0000313" key="4">
    <source>
        <dbReference type="Proteomes" id="UP000019147"/>
    </source>
</evidence>
<feature type="region of interest" description="Disordered" evidence="1">
    <location>
        <begin position="311"/>
        <end position="362"/>
    </location>
</feature>
<keyword evidence="2" id="KW-0472">Membrane</keyword>
<feature type="compositionally biased region" description="Polar residues" evidence="1">
    <location>
        <begin position="1"/>
        <end position="19"/>
    </location>
</feature>
<dbReference type="InterPro" id="IPR035355">
    <property type="entry name" value="DUF5423"/>
</dbReference>
<dbReference type="KEGG" id="cgz:M787_003310"/>
<keyword evidence="2" id="KW-0812">Transmembrane</keyword>
<dbReference type="Proteomes" id="UP000019147">
    <property type="component" value="Chromosome"/>
</dbReference>
<feature type="transmembrane region" description="Helical" evidence="2">
    <location>
        <begin position="135"/>
        <end position="157"/>
    </location>
</feature>
<gene>
    <name evidence="3" type="ORF">M787_003310</name>
</gene>
<feature type="transmembrane region" description="Helical" evidence="2">
    <location>
        <begin position="103"/>
        <end position="129"/>
    </location>
</feature>
<reference evidence="3 4" key="1">
    <citation type="journal article" date="2014" name="Syst. Appl. Microbiol.">
        <title>Evidence for the existence of two new members of the family Chlamydiaceae and proposal of Chlamydia avium sp. nov. and Chlamydia gallinacea sp. nov.</title>
        <authorList>
            <person name="Sachse K."/>
            <person name="Laroucau K."/>
            <person name="Riege K."/>
            <person name="Wehner S."/>
            <person name="Dilcher M."/>
            <person name="Creasy H.H."/>
            <person name="Weidmann M."/>
            <person name="Myers G."/>
            <person name="Vorimore F."/>
            <person name="Vicari N."/>
            <person name="Magnino S."/>
            <person name="Liebler-Tenorio E."/>
            <person name="Ruettger A."/>
            <person name="Bavoil P.M."/>
            <person name="Hufert F.T."/>
            <person name="Rossello-Mora R."/>
            <person name="Marz M."/>
        </authorList>
    </citation>
    <scope>NUCLEOTIDE SEQUENCE [LARGE SCALE GENOMIC DNA]</scope>
    <source>
        <strain evidence="3 4">08-1274/3</strain>
    </source>
</reference>
<dbReference type="RefSeq" id="WP_021828154.1">
    <property type="nucleotide sequence ID" value="NZ_CP015840.1"/>
</dbReference>
<dbReference type="OrthoDB" id="18792at2"/>
<feature type="region of interest" description="Disordered" evidence="1">
    <location>
        <begin position="1"/>
        <end position="24"/>
    </location>
</feature>
<evidence type="ECO:0000256" key="2">
    <source>
        <dbReference type="SAM" id="Phobius"/>
    </source>
</evidence>
<dbReference type="GeneID" id="81478332"/>